<organism evidence="1 2">
    <name type="scientific">Brachionus plicatilis</name>
    <name type="common">Marine rotifer</name>
    <name type="synonym">Brachionus muelleri</name>
    <dbReference type="NCBI Taxonomy" id="10195"/>
    <lineage>
        <taxon>Eukaryota</taxon>
        <taxon>Metazoa</taxon>
        <taxon>Spiralia</taxon>
        <taxon>Gnathifera</taxon>
        <taxon>Rotifera</taxon>
        <taxon>Eurotatoria</taxon>
        <taxon>Monogononta</taxon>
        <taxon>Pseudotrocha</taxon>
        <taxon>Ploima</taxon>
        <taxon>Brachionidae</taxon>
        <taxon>Brachionus</taxon>
    </lineage>
</organism>
<name>A0A3M7QG01_BRAPC</name>
<dbReference type="EMBL" id="REGN01006228">
    <property type="protein sequence ID" value="RNA10366.1"/>
    <property type="molecule type" value="Genomic_DNA"/>
</dbReference>
<gene>
    <name evidence="1" type="ORF">BpHYR1_020009</name>
</gene>
<dbReference type="AlphaFoldDB" id="A0A3M7QG01"/>
<protein>
    <submittedName>
        <fullName evidence="1">Uncharacterized protein</fullName>
    </submittedName>
</protein>
<accession>A0A3M7QG01</accession>
<keyword evidence="2" id="KW-1185">Reference proteome</keyword>
<proteinExistence type="predicted"/>
<evidence type="ECO:0000313" key="2">
    <source>
        <dbReference type="Proteomes" id="UP000276133"/>
    </source>
</evidence>
<comment type="caution">
    <text evidence="1">The sequence shown here is derived from an EMBL/GenBank/DDBJ whole genome shotgun (WGS) entry which is preliminary data.</text>
</comment>
<sequence length="93" mass="10773">MRLSMLNKKLELLIATEEAFSRYSVTIIVEISKLSAKLIWCLVIMQALISFDNLELRTEYPFKIPLILITNSSYGFRTKAFNRVFLADYGFSL</sequence>
<evidence type="ECO:0000313" key="1">
    <source>
        <dbReference type="EMBL" id="RNA10366.1"/>
    </source>
</evidence>
<dbReference type="Proteomes" id="UP000276133">
    <property type="component" value="Unassembled WGS sequence"/>
</dbReference>
<reference evidence="1 2" key="1">
    <citation type="journal article" date="2018" name="Sci. Rep.">
        <title>Genomic signatures of local adaptation to the degree of environmental predictability in rotifers.</title>
        <authorList>
            <person name="Franch-Gras L."/>
            <person name="Hahn C."/>
            <person name="Garcia-Roger E.M."/>
            <person name="Carmona M.J."/>
            <person name="Serra M."/>
            <person name="Gomez A."/>
        </authorList>
    </citation>
    <scope>NUCLEOTIDE SEQUENCE [LARGE SCALE GENOMIC DNA]</scope>
    <source>
        <strain evidence="1">HYR1</strain>
    </source>
</reference>